<dbReference type="OrthoDB" id="4062651at2759"/>
<dbReference type="GO" id="GO:0004674">
    <property type="term" value="F:protein serine/threonine kinase activity"/>
    <property type="evidence" value="ECO:0007669"/>
    <property type="project" value="TreeGrafter"/>
</dbReference>
<evidence type="ECO:0000313" key="3">
    <source>
        <dbReference type="EMBL" id="KAF3441177.1"/>
    </source>
</evidence>
<dbReference type="SUPFAM" id="SSF56112">
    <property type="entry name" value="Protein kinase-like (PK-like)"/>
    <property type="match status" value="1"/>
</dbReference>
<dbReference type="InterPro" id="IPR045274">
    <property type="entry name" value="WAK-like"/>
</dbReference>
<reference evidence="3" key="1">
    <citation type="submission" date="2020-03" db="EMBL/GenBank/DDBJ databases">
        <title>A high-quality chromosome-level genome assembly of a woody plant with both climbing and erect habits, Rhamnella rubrinervis.</title>
        <authorList>
            <person name="Lu Z."/>
            <person name="Yang Y."/>
            <person name="Zhu X."/>
            <person name="Sun Y."/>
        </authorList>
    </citation>
    <scope>NUCLEOTIDE SEQUENCE</scope>
    <source>
        <strain evidence="3">BYM</strain>
        <tissue evidence="3">Leaf</tissue>
    </source>
</reference>
<dbReference type="Gene3D" id="1.10.510.10">
    <property type="entry name" value="Transferase(Phosphotransferase) domain 1"/>
    <property type="match status" value="2"/>
</dbReference>
<dbReference type="PANTHER" id="PTHR27005:SF280">
    <property type="entry name" value="WALL-ASSOCIATED RECEPTOR KINASE-LIKE 8"/>
    <property type="match status" value="1"/>
</dbReference>
<sequence length="245" mass="27288">MDGSKSMLMHSATAVMSSYDAEILALNWASTHAKECNWRNIVWVMDAKEVANTMLEASSPDNWNSWNYKIKATDNFNVDRIPGQGTVYKGMLADRKIVAVNKSKMVDEVNVAEFINEVVILSQINHRNTRPIYSFGVVIAKLVTGQKTNMFNKTRRRTKPCNLFLNLHGGESFVDARIVKDEEGNEENMTVANLAKRCLNLNAKFGLTMKEAAMELEATQKSEVEATAHGLAGLAPMSIWDSPAN</sequence>
<dbReference type="GO" id="GO:0005524">
    <property type="term" value="F:ATP binding"/>
    <property type="evidence" value="ECO:0007669"/>
    <property type="project" value="UniProtKB-KW"/>
</dbReference>
<keyword evidence="4" id="KW-1185">Reference proteome</keyword>
<accession>A0A8K0GTW6</accession>
<dbReference type="GO" id="GO:0007166">
    <property type="term" value="P:cell surface receptor signaling pathway"/>
    <property type="evidence" value="ECO:0007669"/>
    <property type="project" value="InterPro"/>
</dbReference>
<protein>
    <submittedName>
        <fullName evidence="3">Uncharacterized protein</fullName>
    </submittedName>
</protein>
<name>A0A8K0GTW6_9ROSA</name>
<dbReference type="PANTHER" id="PTHR27005">
    <property type="entry name" value="WALL-ASSOCIATED RECEPTOR KINASE-LIKE 21"/>
    <property type="match status" value="1"/>
</dbReference>
<comment type="caution">
    <text evidence="3">The sequence shown here is derived from an EMBL/GenBank/DDBJ whole genome shotgun (WGS) entry which is preliminary data.</text>
</comment>
<dbReference type="Proteomes" id="UP000796880">
    <property type="component" value="Unassembled WGS sequence"/>
</dbReference>
<keyword evidence="1" id="KW-0547">Nucleotide-binding</keyword>
<dbReference type="AlphaFoldDB" id="A0A8K0GTW6"/>
<evidence type="ECO:0000256" key="2">
    <source>
        <dbReference type="ARBA" id="ARBA00022840"/>
    </source>
</evidence>
<gene>
    <name evidence="3" type="ORF">FNV43_RR15089</name>
</gene>
<dbReference type="GO" id="GO:0005886">
    <property type="term" value="C:plasma membrane"/>
    <property type="evidence" value="ECO:0007669"/>
    <property type="project" value="TreeGrafter"/>
</dbReference>
<keyword evidence="2" id="KW-0067">ATP-binding</keyword>
<organism evidence="3 4">
    <name type="scientific">Rhamnella rubrinervis</name>
    <dbReference type="NCBI Taxonomy" id="2594499"/>
    <lineage>
        <taxon>Eukaryota</taxon>
        <taxon>Viridiplantae</taxon>
        <taxon>Streptophyta</taxon>
        <taxon>Embryophyta</taxon>
        <taxon>Tracheophyta</taxon>
        <taxon>Spermatophyta</taxon>
        <taxon>Magnoliopsida</taxon>
        <taxon>eudicotyledons</taxon>
        <taxon>Gunneridae</taxon>
        <taxon>Pentapetalae</taxon>
        <taxon>rosids</taxon>
        <taxon>fabids</taxon>
        <taxon>Rosales</taxon>
        <taxon>Rhamnaceae</taxon>
        <taxon>rhamnoid group</taxon>
        <taxon>Rhamneae</taxon>
        <taxon>Rhamnella</taxon>
    </lineage>
</organism>
<dbReference type="InterPro" id="IPR011009">
    <property type="entry name" value="Kinase-like_dom_sf"/>
</dbReference>
<proteinExistence type="predicted"/>
<dbReference type="EMBL" id="VOIH02000007">
    <property type="protein sequence ID" value="KAF3441177.1"/>
    <property type="molecule type" value="Genomic_DNA"/>
</dbReference>
<evidence type="ECO:0000313" key="4">
    <source>
        <dbReference type="Proteomes" id="UP000796880"/>
    </source>
</evidence>
<evidence type="ECO:0000256" key="1">
    <source>
        <dbReference type="ARBA" id="ARBA00022741"/>
    </source>
</evidence>